<organism evidence="1 2">
    <name type="scientific">Peptoniphilus indolicus</name>
    <dbReference type="NCBI Taxonomy" id="33030"/>
    <lineage>
        <taxon>Bacteria</taxon>
        <taxon>Bacillati</taxon>
        <taxon>Bacillota</taxon>
        <taxon>Tissierellia</taxon>
        <taxon>Tissierellales</taxon>
        <taxon>Peptoniphilaceae</taxon>
        <taxon>Peptoniphilus</taxon>
    </lineage>
</organism>
<dbReference type="EMBL" id="UGTH01000001">
    <property type="protein sequence ID" value="SUB75598.1"/>
    <property type="molecule type" value="Genomic_DNA"/>
</dbReference>
<accession>A0A379DC73</accession>
<dbReference type="AlphaFoldDB" id="A0A379DC73"/>
<sequence>MLLVVIILLNNVDVSAFSFSSDRADFYIVEQNDNYEKVILKEKNGDTYVAETYLNGSTSKYILKDTDGNIIEEMQFDSSSHNIIPNDDTFEDLLIKPYSWSEWNSPTITRGHTSFPRGITLSSAVTIIVGVLGGGITYSLAAGMAVAVVNEGLGDLWYVRKRSYRHDYSTNRYQGRDIIDFYRDSAYRDYIHTETSYWYGDAIN</sequence>
<proteinExistence type="predicted"/>
<dbReference type="Proteomes" id="UP000254777">
    <property type="component" value="Unassembled WGS sequence"/>
</dbReference>
<dbReference type="RefSeq" id="WP_004819592.1">
    <property type="nucleotide sequence ID" value="NZ_UGTH01000001.1"/>
</dbReference>
<name>A0A379DC73_9FIRM</name>
<evidence type="ECO:0000313" key="1">
    <source>
        <dbReference type="EMBL" id="SUB75598.1"/>
    </source>
</evidence>
<evidence type="ECO:0000313" key="2">
    <source>
        <dbReference type="Proteomes" id="UP000254777"/>
    </source>
</evidence>
<protein>
    <submittedName>
        <fullName evidence="1">Uncharacterized protein</fullName>
    </submittedName>
</protein>
<gene>
    <name evidence="1" type="ORF">NCTC11088_01396</name>
</gene>
<reference evidence="1 2" key="1">
    <citation type="submission" date="2018-06" db="EMBL/GenBank/DDBJ databases">
        <authorList>
            <consortium name="Pathogen Informatics"/>
            <person name="Doyle S."/>
        </authorList>
    </citation>
    <scope>NUCLEOTIDE SEQUENCE [LARGE SCALE GENOMIC DNA]</scope>
    <source>
        <strain evidence="1 2">NCTC11088</strain>
    </source>
</reference>